<dbReference type="PANTHER" id="PTHR24637:SF421">
    <property type="entry name" value="CUTICLE COLLAGEN DPY-2"/>
    <property type="match status" value="1"/>
</dbReference>
<proteinExistence type="predicted"/>
<keyword evidence="3" id="KW-0732">Signal</keyword>
<keyword evidence="2" id="KW-0472">Membrane</keyword>
<feature type="transmembrane region" description="Helical" evidence="2">
    <location>
        <begin position="217"/>
        <end position="238"/>
    </location>
</feature>
<evidence type="ECO:0000256" key="1">
    <source>
        <dbReference type="SAM" id="MobiDB-lite"/>
    </source>
</evidence>
<evidence type="ECO:0000256" key="3">
    <source>
        <dbReference type="SAM" id="SignalP"/>
    </source>
</evidence>
<evidence type="ECO:0000313" key="5">
    <source>
        <dbReference type="Proteomes" id="UP000472271"/>
    </source>
</evidence>
<reference evidence="4" key="2">
    <citation type="submission" date="2025-08" db="UniProtKB">
        <authorList>
            <consortium name="Ensembl"/>
        </authorList>
    </citation>
    <scope>IDENTIFICATION</scope>
</reference>
<feature type="transmembrane region" description="Helical" evidence="2">
    <location>
        <begin position="287"/>
        <end position="305"/>
    </location>
</feature>
<protein>
    <submittedName>
        <fullName evidence="4">Uncharacterized protein</fullName>
    </submittedName>
</protein>
<dbReference type="Ensembl" id="ENSSORT00005018232.1">
    <property type="protein sequence ID" value="ENSSORP00005017712.1"/>
    <property type="gene ID" value="ENSSORG00005008821.1"/>
</dbReference>
<sequence>MVSVHLSVLLFPSIIIFPFLSADKQCSSFADPLKWHRGRVCDISVKDLTQTYDSEQVTLKVDLFKKDVRIHFSSQLVRIVTHLSRLCHVTFVHGPPGDVGDPGPPGLRGAPGDMGLMGMHGPPGAPGRSLPGQCGSCGSSGPAGVVGQMGIPGAKGDKGDSGQVFKDGQIPGEPGKPGLPGPRGFRGEPGVPGPRGDTGPPGDSGGRGQQVSVCLVLFHYVCFLLVFTAQVGGIQKMFKKKKKKKKKKVKTKLTLPWFCAEPLVGTKDLNGRDTGGLMDHSVDRRNYEITILLINILMISLDYLLTVK</sequence>
<evidence type="ECO:0000256" key="2">
    <source>
        <dbReference type="SAM" id="Phobius"/>
    </source>
</evidence>
<keyword evidence="2" id="KW-0812">Transmembrane</keyword>
<reference evidence="4" key="1">
    <citation type="submission" date="2019-06" db="EMBL/GenBank/DDBJ databases">
        <authorList>
            <consortium name="Wellcome Sanger Institute Data Sharing"/>
        </authorList>
    </citation>
    <scope>NUCLEOTIDE SEQUENCE [LARGE SCALE GENOMIC DNA]</scope>
</reference>
<dbReference type="InParanoid" id="A0A672ZMN4"/>
<dbReference type="PANTHER" id="PTHR24637">
    <property type="entry name" value="COLLAGEN"/>
    <property type="match status" value="1"/>
</dbReference>
<name>A0A672ZMN4_9TELE</name>
<feature type="region of interest" description="Disordered" evidence="1">
    <location>
        <begin position="149"/>
        <end position="206"/>
    </location>
</feature>
<organism evidence="4 5">
    <name type="scientific">Sphaeramia orbicularis</name>
    <name type="common">orbiculate cardinalfish</name>
    <dbReference type="NCBI Taxonomy" id="375764"/>
    <lineage>
        <taxon>Eukaryota</taxon>
        <taxon>Metazoa</taxon>
        <taxon>Chordata</taxon>
        <taxon>Craniata</taxon>
        <taxon>Vertebrata</taxon>
        <taxon>Euteleostomi</taxon>
        <taxon>Actinopterygii</taxon>
        <taxon>Neopterygii</taxon>
        <taxon>Teleostei</taxon>
        <taxon>Neoteleostei</taxon>
        <taxon>Acanthomorphata</taxon>
        <taxon>Gobiaria</taxon>
        <taxon>Kurtiformes</taxon>
        <taxon>Apogonoidei</taxon>
        <taxon>Apogonidae</taxon>
        <taxon>Apogoninae</taxon>
        <taxon>Sphaeramia</taxon>
    </lineage>
</organism>
<dbReference type="AlphaFoldDB" id="A0A672ZMN4"/>
<keyword evidence="5" id="KW-1185">Reference proteome</keyword>
<feature type="signal peptide" evidence="3">
    <location>
        <begin position="1"/>
        <end position="22"/>
    </location>
</feature>
<feature type="chain" id="PRO_5025529086" evidence="3">
    <location>
        <begin position="23"/>
        <end position="308"/>
    </location>
</feature>
<accession>A0A672ZMN4</accession>
<keyword evidence="2" id="KW-1133">Transmembrane helix</keyword>
<evidence type="ECO:0000313" key="4">
    <source>
        <dbReference type="Ensembl" id="ENSSORP00005017712.1"/>
    </source>
</evidence>
<dbReference type="Proteomes" id="UP000472271">
    <property type="component" value="Chromosome 13"/>
</dbReference>
<reference evidence="4" key="3">
    <citation type="submission" date="2025-09" db="UniProtKB">
        <authorList>
            <consortium name="Ensembl"/>
        </authorList>
    </citation>
    <scope>IDENTIFICATION</scope>
</reference>